<organism evidence="1">
    <name type="scientific">marine metagenome</name>
    <dbReference type="NCBI Taxonomy" id="408172"/>
    <lineage>
        <taxon>unclassified sequences</taxon>
        <taxon>metagenomes</taxon>
        <taxon>ecological metagenomes</taxon>
    </lineage>
</organism>
<protein>
    <recommendedName>
        <fullName evidence="2">DUF885 domain-containing protein</fullName>
    </recommendedName>
</protein>
<gene>
    <name evidence="1" type="ORF">METZ01_LOCUS196283</name>
</gene>
<sequence length="518" mass="60747">MKKVLYITLALIIGITSMNAQYPYPQPAEYQALVNLFNEWRDFENPPLLNGAPDYTVDRFNKDHQAFKDLQERLTQIQIDDWPIPYQVDWHIVKAEMNGYDFNCRVLQPWIRDPAYYQTVWMHESDVPSHEGPTNHATLEFWTYQLPLTNNEEKRIANELKVIPPFLDQARGNLTGNARDLWVAGIENFKQQVRDLDQITEKFEGSKVQSELLGALENARNATKDFIAWLEEQASGKTGPSGVGKENYTWYQQNVHLLPFTWEDEVQLLQWQLDRAWSSLRLEEQRNKDLPPMSAANTPEEFAQLTERGVQRFMNFLKENEIMSIKSNMEPALREHMGQFVPENERNFFSIGMHYDPLPLYSHFIHWFDLAQVRDEPHESPIRRGPLLYNIFDSKNEGIATGVEEMFMHAGLYEDSHRSREIVWIMIAQRAARGLGSLYAHANQMTMAEAGQVHVKWTPRGWMKREPHLLQFEQHLYLRQPGYGTCYITGKYLIERLLAEWSEQLEEQGKPFVMKNFF</sequence>
<evidence type="ECO:0000313" key="1">
    <source>
        <dbReference type="EMBL" id="SVB43429.1"/>
    </source>
</evidence>
<name>A0A382DZ36_9ZZZZ</name>
<accession>A0A382DZ36</accession>
<feature type="non-terminal residue" evidence="1">
    <location>
        <position position="518"/>
    </location>
</feature>
<reference evidence="1" key="1">
    <citation type="submission" date="2018-05" db="EMBL/GenBank/DDBJ databases">
        <authorList>
            <person name="Lanie J.A."/>
            <person name="Ng W.-L."/>
            <person name="Kazmierczak K.M."/>
            <person name="Andrzejewski T.M."/>
            <person name="Davidsen T.M."/>
            <person name="Wayne K.J."/>
            <person name="Tettelin H."/>
            <person name="Glass J.I."/>
            <person name="Rusch D."/>
            <person name="Podicherti R."/>
            <person name="Tsui H.-C.T."/>
            <person name="Winkler M.E."/>
        </authorList>
    </citation>
    <scope>NUCLEOTIDE SEQUENCE</scope>
</reference>
<dbReference type="AlphaFoldDB" id="A0A382DZ36"/>
<dbReference type="EMBL" id="UINC01041739">
    <property type="protein sequence ID" value="SVB43429.1"/>
    <property type="molecule type" value="Genomic_DNA"/>
</dbReference>
<proteinExistence type="predicted"/>
<evidence type="ECO:0008006" key="2">
    <source>
        <dbReference type="Google" id="ProtNLM"/>
    </source>
</evidence>